<feature type="compositionally biased region" description="Pro residues" evidence="3">
    <location>
        <begin position="1285"/>
        <end position="1317"/>
    </location>
</feature>
<dbReference type="InterPro" id="IPR001767">
    <property type="entry name" value="Hedgehog_Hint"/>
</dbReference>
<evidence type="ECO:0000313" key="5">
    <source>
        <dbReference type="EMBL" id="CAK9007343.1"/>
    </source>
</evidence>
<keyword evidence="2" id="KW-0175">Coiled coil</keyword>
<dbReference type="PANTHER" id="PTHR13271">
    <property type="entry name" value="UNCHARACTERIZED PUTATIVE METHYLTRANSFERASE"/>
    <property type="match status" value="1"/>
</dbReference>
<feature type="region of interest" description="Disordered" evidence="3">
    <location>
        <begin position="421"/>
        <end position="472"/>
    </location>
</feature>
<dbReference type="InterPro" id="IPR050600">
    <property type="entry name" value="SETD3_SETD6_MTase"/>
</dbReference>
<dbReference type="SMART" id="SM00306">
    <property type="entry name" value="HintN"/>
    <property type="match status" value="1"/>
</dbReference>
<feature type="coiled-coil region" evidence="2">
    <location>
        <begin position="1663"/>
        <end position="1727"/>
    </location>
</feature>
<feature type="compositionally biased region" description="Basic and acidic residues" evidence="3">
    <location>
        <begin position="424"/>
        <end position="438"/>
    </location>
</feature>
<organism evidence="5 6">
    <name type="scientific">Durusdinium trenchii</name>
    <dbReference type="NCBI Taxonomy" id="1381693"/>
    <lineage>
        <taxon>Eukaryota</taxon>
        <taxon>Sar</taxon>
        <taxon>Alveolata</taxon>
        <taxon>Dinophyceae</taxon>
        <taxon>Suessiales</taxon>
        <taxon>Symbiodiniaceae</taxon>
        <taxon>Durusdinium</taxon>
    </lineage>
</organism>
<dbReference type="InterPro" id="IPR036844">
    <property type="entry name" value="Hint_dom_sf"/>
</dbReference>
<proteinExistence type="predicted"/>
<evidence type="ECO:0000313" key="6">
    <source>
        <dbReference type="Proteomes" id="UP001642484"/>
    </source>
</evidence>
<dbReference type="Pfam" id="PF04548">
    <property type="entry name" value="AIG1"/>
    <property type="match status" value="1"/>
</dbReference>
<evidence type="ECO:0000259" key="4">
    <source>
        <dbReference type="SMART" id="SM00306"/>
    </source>
</evidence>
<sequence>MIFEIPVSCCLSVVPNAYDVVFDAELLEAMELAGLRKEDAELALAVGVERQEGEGSAWWPYLRLLSCKHTFPLFYEDTDLEDLENIPLKESLSVTRRAVELLAEKSGLEATELKEALQLVLGRRFSCEVSTGMIPLGDLLNHRFYPSCEWESPSTASPESWKLRAKMDIAPGETLNFAYCEDPNHLLMTTSGFVVEENPYDRIMARPKDLREALASVCNAQSNEDFAQWRKQQFKEQLPDPEEEGVGLSMYLVGRQPGGIQWNDLWLNLVGLAVTEDPQGQHWSATPEGLQMYLDALEKASWSLFPRGRLEEDLAKGDDFKSDNQEMAATMRRGYKQMLKEAVEKLKDRLLAGDVWQQLEKELQAPLPAAIAPPAQVQDKEVEAEDSDDDWGIKWKGPTNQGPERQQESVLDEIARMAATSSNWHKEDWTKKEERQEARDEEEDEFYEEGDRWRETFQTTEDKKADDEDWKPDDSWCEWISNSKEALAVENVVRKIRARAGPKSARSNIEIFPNDSMLQAMKTWLKRTILEQRMLLAMLLFLEAQALDKEMVESPPQQVKLSEYDADQKAWGFACCRALDPHAPPCAETDRDAVDASREPTVAEELVAASTGLVWRPREEFETPESFIAHASKCLASQWLKWLQDGTLRSSADASSVDAELRKVLLSEEAAKEAIQQVKNFGHRLVDGISQKLSQSLEEFCSCVGEQEYVKANKAYMDIVMGARKWQGDVPYLVEGNRNGPSVVQNVAERINKINSNPLDEAGIRDHAVLLRRLMRVAQVVLPNQDPSRNCGPDLSSIGMNLLTKQDSLEHLSNACKLAPQHVILKKADAAIPEQKLRKGHAPKAIEDLVKNLSGLLVDHDVEIEQEDLDQMVKDMFVEQPTTVQIMGLVHCCEYVTLMKRLWDTKGDLFHSLQKQVLPDRNIQVLSRMDLVYACALAQQCLDKDLKRIRDAKVACLNRLGSEWRLVPSEEHLMLLHMLPLQRQIQVLLSIERDIELKWCDLMAKALGREERSSRLREFLNFHERLRPYLNEEDKLPGKRPLEQESGKRVETLELALMRQGVTDVFKKLRQMYKWKPDISSRKAISKTNWVARLSAAVKLAKTTDTLSADKELRIFLEQESNRSLGGDVFKTFQQWAKLMQGDGMLVKPKKIASQALRNQIQLRYQEFLERRFPDQARHFQPQTPAGLGVAAMTPGLGASMTPGLNPGTPGGNVTPGYRAPTPTWQAGVMTPGNEMETNTPQWQPPPTPAGNANLPSTPLPGASRTPYGPPPTPVKQDGSRTPAGMPPGTPAGVPPPTPPVRPGTPGLPPPTPPGRPGAPAGPVVFERSSGSSLLIATEGVAKERAPLGRPVMPGGEDSEEVRPEAETDTAGARPSGRPVADALRAAWQSRQQGVYELHQQELESANSLSDAREILYQALRPQVMTVAEEWESDYPPRQHRVSKACPDKNLPEVRSWKSLEQFLPGKSTLGNTILRREAFQVGHDLKSCTTRSQTESGKLFGHDVTIEVTDTGGLGDSEGRDETFVKDVADHVRSRGGFDGILYVHNACVPRITKGAQNAMLEMLHTLADDANRANLWQHFGIVLTQCAEYHFLYTSQLPRELRSRFEELDFDVPVFWYVQDKSTKDRVLSAISSILGMKGFENQITSWVQTLPVRFTMPTETKREELKRKFEENQQKELEQKRRSQELQDRVRQLEQEKSYQDQQSGSQTQRIQALEGRIRQLEQERSYSGGSSERYSGSSGCFAKDSLVNVQGKGTLPLYQVKVGDKLATVGSNPYVEVVAWMHHDLQVIGEGVEIVSEAGTLRLTSDHLVFVEADDKRVAVPAQEILVGDRIIGANGTGNVSAVARTHMHGYMLPLTTSGDLLVDGILASCYGQVGPLSHSTINGIMASLRSTAFPPWLRPQTDEAWSKYAIYFKKLLWLLRLQ</sequence>
<feature type="domain" description="Hint" evidence="4">
    <location>
        <begin position="1742"/>
        <end position="1839"/>
    </location>
</feature>
<accession>A0ABP0IZ59</accession>
<protein>
    <recommendedName>
        <fullName evidence="4">Hint domain-containing protein</fullName>
    </recommendedName>
</protein>
<evidence type="ECO:0000256" key="2">
    <source>
        <dbReference type="SAM" id="Coils"/>
    </source>
</evidence>
<dbReference type="SUPFAM" id="SSF52540">
    <property type="entry name" value="P-loop containing nucleoside triphosphate hydrolases"/>
    <property type="match status" value="1"/>
</dbReference>
<keyword evidence="1" id="KW-0547">Nucleotide-binding</keyword>
<dbReference type="InterPro" id="IPR046341">
    <property type="entry name" value="SET_dom_sf"/>
</dbReference>
<feature type="compositionally biased region" description="Low complexity" evidence="3">
    <location>
        <begin position="1202"/>
        <end position="1217"/>
    </location>
</feature>
<feature type="region of interest" description="Disordered" evidence="3">
    <location>
        <begin position="1199"/>
        <end position="1325"/>
    </location>
</feature>
<dbReference type="EMBL" id="CAXAMN010004025">
    <property type="protein sequence ID" value="CAK9007343.1"/>
    <property type="molecule type" value="Genomic_DNA"/>
</dbReference>
<dbReference type="InterPro" id="IPR006703">
    <property type="entry name" value="G_AIG1"/>
</dbReference>
<feature type="region of interest" description="Disordered" evidence="3">
    <location>
        <begin position="1347"/>
        <end position="1378"/>
    </location>
</feature>
<comment type="caution">
    <text evidence="5">The sequence shown here is derived from an EMBL/GenBank/DDBJ whole genome shotgun (WGS) entry which is preliminary data.</text>
</comment>
<reference evidence="5 6" key="1">
    <citation type="submission" date="2024-02" db="EMBL/GenBank/DDBJ databases">
        <authorList>
            <person name="Chen Y."/>
            <person name="Shah S."/>
            <person name="Dougan E. K."/>
            <person name="Thang M."/>
            <person name="Chan C."/>
        </authorList>
    </citation>
    <scope>NUCLEOTIDE SEQUENCE [LARGE SCALE GENOMIC DNA]</scope>
</reference>
<name>A0ABP0IZ59_9DINO</name>
<dbReference type="CDD" id="cd00081">
    <property type="entry name" value="Hint"/>
    <property type="match status" value="1"/>
</dbReference>
<dbReference type="Gene3D" id="3.40.50.300">
    <property type="entry name" value="P-loop containing nucleotide triphosphate hydrolases"/>
    <property type="match status" value="1"/>
</dbReference>
<dbReference type="Proteomes" id="UP001642484">
    <property type="component" value="Unassembled WGS sequence"/>
</dbReference>
<dbReference type="Gene3D" id="2.170.16.10">
    <property type="entry name" value="Hedgehog/Intein (Hint) domain"/>
    <property type="match status" value="1"/>
</dbReference>
<dbReference type="InterPro" id="IPR003587">
    <property type="entry name" value="Hint_dom_N"/>
</dbReference>
<dbReference type="InterPro" id="IPR027417">
    <property type="entry name" value="P-loop_NTPase"/>
</dbReference>
<dbReference type="CDD" id="cd10527">
    <property type="entry name" value="SET_LSMT"/>
    <property type="match status" value="1"/>
</dbReference>
<gene>
    <name evidence="5" type="ORF">CCMP2556_LOCUS8803</name>
</gene>
<dbReference type="Pfam" id="PF01079">
    <property type="entry name" value="Hint"/>
    <property type="match status" value="1"/>
</dbReference>
<evidence type="ECO:0000256" key="3">
    <source>
        <dbReference type="SAM" id="MobiDB-lite"/>
    </source>
</evidence>
<feature type="region of interest" description="Disordered" evidence="3">
    <location>
        <begin position="371"/>
        <end position="407"/>
    </location>
</feature>
<evidence type="ECO:0000256" key="1">
    <source>
        <dbReference type="ARBA" id="ARBA00022741"/>
    </source>
</evidence>
<dbReference type="Gene3D" id="3.90.1410.10">
    <property type="entry name" value="set domain protein methyltransferase, domain 1"/>
    <property type="match status" value="1"/>
</dbReference>
<feature type="compositionally biased region" description="Acidic residues" evidence="3">
    <location>
        <begin position="439"/>
        <end position="448"/>
    </location>
</feature>
<keyword evidence="6" id="KW-1185">Reference proteome</keyword>
<dbReference type="SUPFAM" id="SSF82199">
    <property type="entry name" value="SET domain"/>
    <property type="match status" value="1"/>
</dbReference>
<dbReference type="SUPFAM" id="SSF51294">
    <property type="entry name" value="Hedgehog/intein (Hint) domain"/>
    <property type="match status" value="1"/>
</dbReference>
<feature type="compositionally biased region" description="Basic and acidic residues" evidence="3">
    <location>
        <begin position="449"/>
        <end position="466"/>
    </location>
</feature>